<dbReference type="InterPro" id="IPR011011">
    <property type="entry name" value="Znf_FYVE_PHD"/>
</dbReference>
<evidence type="ECO:0000256" key="2">
    <source>
        <dbReference type="ARBA" id="ARBA00022723"/>
    </source>
</evidence>
<dbReference type="AlphaFoldDB" id="A0A9W9U9T7"/>
<dbReference type="GO" id="GO:0003677">
    <property type="term" value="F:DNA binding"/>
    <property type="evidence" value="ECO:0007669"/>
    <property type="project" value="TreeGrafter"/>
</dbReference>
<dbReference type="EMBL" id="JAPZBQ010000005">
    <property type="protein sequence ID" value="KAJ5328596.1"/>
    <property type="molecule type" value="Genomic_DNA"/>
</dbReference>
<dbReference type="SMART" id="SM00249">
    <property type="entry name" value="PHD"/>
    <property type="match status" value="1"/>
</dbReference>
<protein>
    <submittedName>
        <fullName evidence="9">Zinc finger PHD-finger</fullName>
    </submittedName>
</protein>
<feature type="compositionally biased region" description="Low complexity" evidence="7">
    <location>
        <begin position="72"/>
        <end position="90"/>
    </location>
</feature>
<evidence type="ECO:0000256" key="6">
    <source>
        <dbReference type="PROSITE-ProRule" id="PRU00146"/>
    </source>
</evidence>
<dbReference type="InterPro" id="IPR001965">
    <property type="entry name" value="Znf_PHD"/>
</dbReference>
<dbReference type="PANTHER" id="PTHR12628:SF10">
    <property type="entry name" value="HOMEOBOX DOMAIN-CONTAINING PROTEIN"/>
    <property type="match status" value="1"/>
</dbReference>
<keyword evidence="3 6" id="KW-0863">Zinc-finger</keyword>
<dbReference type="PANTHER" id="PTHR12628">
    <property type="entry name" value="POLYCOMB-LIKE TRANSCRIPTION FACTOR"/>
    <property type="match status" value="1"/>
</dbReference>
<evidence type="ECO:0000256" key="7">
    <source>
        <dbReference type="SAM" id="MobiDB-lite"/>
    </source>
</evidence>
<evidence type="ECO:0000313" key="9">
    <source>
        <dbReference type="EMBL" id="KAJ5328596.1"/>
    </source>
</evidence>
<dbReference type="SUPFAM" id="SSF57903">
    <property type="entry name" value="FYVE/PHD zinc finger"/>
    <property type="match status" value="1"/>
</dbReference>
<dbReference type="Proteomes" id="UP001147695">
    <property type="component" value="Unassembled WGS sequence"/>
</dbReference>
<keyword evidence="2" id="KW-0479">Metal-binding</keyword>
<dbReference type="InterPro" id="IPR019786">
    <property type="entry name" value="Zinc_finger_PHD-type_CS"/>
</dbReference>
<dbReference type="Gene3D" id="3.30.40.10">
    <property type="entry name" value="Zinc/RING finger domain, C3HC4 (zinc finger)"/>
    <property type="match status" value="1"/>
</dbReference>
<dbReference type="PROSITE" id="PS50016">
    <property type="entry name" value="ZF_PHD_2"/>
    <property type="match status" value="1"/>
</dbReference>
<keyword evidence="5" id="KW-0539">Nucleus</keyword>
<dbReference type="InterPro" id="IPR019787">
    <property type="entry name" value="Znf_PHD-finger"/>
</dbReference>
<evidence type="ECO:0000313" key="10">
    <source>
        <dbReference type="Proteomes" id="UP001147695"/>
    </source>
</evidence>
<feature type="region of interest" description="Disordered" evidence="7">
    <location>
        <begin position="296"/>
        <end position="332"/>
    </location>
</feature>
<reference evidence="9" key="1">
    <citation type="submission" date="2022-12" db="EMBL/GenBank/DDBJ databases">
        <authorList>
            <person name="Petersen C."/>
        </authorList>
    </citation>
    <scope>NUCLEOTIDE SEQUENCE</scope>
    <source>
        <strain evidence="9">IBT 35673</strain>
    </source>
</reference>
<dbReference type="PROSITE" id="PS01359">
    <property type="entry name" value="ZF_PHD_1"/>
    <property type="match status" value="1"/>
</dbReference>
<name>A0A9W9U9T7_PENBR</name>
<evidence type="ECO:0000259" key="8">
    <source>
        <dbReference type="PROSITE" id="PS50016"/>
    </source>
</evidence>
<reference evidence="9" key="2">
    <citation type="journal article" date="2023" name="IMA Fungus">
        <title>Comparative genomic study of the Penicillium genus elucidates a diverse pangenome and 15 lateral gene transfer events.</title>
        <authorList>
            <person name="Petersen C."/>
            <person name="Sorensen T."/>
            <person name="Nielsen M.R."/>
            <person name="Sondergaard T.E."/>
            <person name="Sorensen J.L."/>
            <person name="Fitzpatrick D.A."/>
            <person name="Frisvad J.C."/>
            <person name="Nielsen K.L."/>
        </authorList>
    </citation>
    <scope>NUCLEOTIDE SEQUENCE</scope>
    <source>
        <strain evidence="9">IBT 35673</strain>
    </source>
</reference>
<feature type="domain" description="PHD-type" evidence="8">
    <location>
        <begin position="121"/>
        <end position="177"/>
    </location>
</feature>
<feature type="region of interest" description="Disordered" evidence="7">
    <location>
        <begin position="69"/>
        <end position="92"/>
    </location>
</feature>
<proteinExistence type="predicted"/>
<feature type="compositionally biased region" description="Polar residues" evidence="7">
    <location>
        <begin position="251"/>
        <end position="261"/>
    </location>
</feature>
<keyword evidence="4" id="KW-0862">Zinc</keyword>
<dbReference type="CDD" id="cd15502">
    <property type="entry name" value="PHD_Phf1p_Phf2p_like"/>
    <property type="match status" value="1"/>
</dbReference>
<sequence length="387" mass="42247">MQIPATFMDLPAPNLNAGAPQSIPESHIIDSKGPAEAQLPQPDIQMDEHSSADWELSAQAQLEANLMTSAETPTSSRTRPARRTTQPAGPGVESAIITIKPKAVRKTKAPIKRKRLIRPINIVCTGCYRGNSPSNNFIVLCDGCDRPWHQKCHTPNIDNEVVQIMDMDWFCNKCTPNKTRQPKAKMPPKKPQLAPKKTMSPPKVSGNKYTGDERRAYLSSLSHDALVDLLLNISNDWPLVPIFPPNIQTLPGSSTANQPSISADVGQAQPPAAQSTGPLTHLASPAMRTPARISYAESSDSEFLTDGESDTHSPPHSPAISRAASQHENDYDSEDYRAYPEAGQGFVVPMTAEDLDIMAEDDYYPTFSHSIRGSDKAQEPTLASIQH</sequence>
<dbReference type="InterPro" id="IPR013083">
    <property type="entry name" value="Znf_RING/FYVE/PHD"/>
</dbReference>
<evidence type="ECO:0000256" key="1">
    <source>
        <dbReference type="ARBA" id="ARBA00004123"/>
    </source>
</evidence>
<feature type="compositionally biased region" description="Acidic residues" evidence="7">
    <location>
        <begin position="299"/>
        <end position="308"/>
    </location>
</feature>
<organism evidence="9 10">
    <name type="scientific">Penicillium brevicompactum</name>
    <dbReference type="NCBI Taxonomy" id="5074"/>
    <lineage>
        <taxon>Eukaryota</taxon>
        <taxon>Fungi</taxon>
        <taxon>Dikarya</taxon>
        <taxon>Ascomycota</taxon>
        <taxon>Pezizomycotina</taxon>
        <taxon>Eurotiomycetes</taxon>
        <taxon>Eurotiomycetidae</taxon>
        <taxon>Eurotiales</taxon>
        <taxon>Aspergillaceae</taxon>
        <taxon>Penicillium</taxon>
    </lineage>
</organism>
<dbReference type="Pfam" id="PF00628">
    <property type="entry name" value="PHD"/>
    <property type="match status" value="1"/>
</dbReference>
<accession>A0A9W9U9T7</accession>
<dbReference type="GO" id="GO:0008270">
    <property type="term" value="F:zinc ion binding"/>
    <property type="evidence" value="ECO:0007669"/>
    <property type="project" value="UniProtKB-KW"/>
</dbReference>
<dbReference type="GO" id="GO:0003682">
    <property type="term" value="F:chromatin binding"/>
    <property type="evidence" value="ECO:0007669"/>
    <property type="project" value="TreeGrafter"/>
</dbReference>
<evidence type="ECO:0000256" key="5">
    <source>
        <dbReference type="ARBA" id="ARBA00023242"/>
    </source>
</evidence>
<feature type="region of interest" description="Disordered" evidence="7">
    <location>
        <begin position="178"/>
        <end position="210"/>
    </location>
</feature>
<feature type="region of interest" description="Disordered" evidence="7">
    <location>
        <begin position="251"/>
        <end position="284"/>
    </location>
</feature>
<dbReference type="GO" id="GO:0045814">
    <property type="term" value="P:negative regulation of gene expression, epigenetic"/>
    <property type="evidence" value="ECO:0007669"/>
    <property type="project" value="TreeGrafter"/>
</dbReference>
<comment type="caution">
    <text evidence="9">The sequence shown here is derived from an EMBL/GenBank/DDBJ whole genome shotgun (WGS) entry which is preliminary data.</text>
</comment>
<evidence type="ECO:0000256" key="4">
    <source>
        <dbReference type="ARBA" id="ARBA00022833"/>
    </source>
</evidence>
<evidence type="ECO:0000256" key="3">
    <source>
        <dbReference type="ARBA" id="ARBA00022771"/>
    </source>
</evidence>
<gene>
    <name evidence="9" type="ORF">N7452_008986</name>
</gene>
<comment type="subcellular location">
    <subcellularLocation>
        <location evidence="1">Nucleus</location>
    </subcellularLocation>
</comment>
<dbReference type="GO" id="GO:0005634">
    <property type="term" value="C:nucleus"/>
    <property type="evidence" value="ECO:0007669"/>
    <property type="project" value="UniProtKB-SubCell"/>
</dbReference>